<dbReference type="Gene3D" id="3.40.1440.10">
    <property type="entry name" value="GIY-YIG endonuclease"/>
    <property type="match status" value="1"/>
</dbReference>
<reference evidence="2" key="1">
    <citation type="submission" date="2023-03" db="EMBL/GenBank/DDBJ databases">
        <title>Andean soil-derived lignocellulolytic bacterial consortium as a source of novel taxa and putative plastic-active enzymes.</title>
        <authorList>
            <person name="Diaz-Garcia L."/>
            <person name="Chuvochina M."/>
            <person name="Feuerriegel G."/>
            <person name="Bunk B."/>
            <person name="Sproer C."/>
            <person name="Streit W.R."/>
            <person name="Rodriguez L.M."/>
            <person name="Overmann J."/>
            <person name="Jimenez D.J."/>
        </authorList>
    </citation>
    <scope>NUCLEOTIDE SEQUENCE</scope>
    <source>
        <strain evidence="2">MAG 26</strain>
    </source>
</reference>
<name>A0AAJ6BM90_9SPHN</name>
<dbReference type="Proteomes" id="UP001218362">
    <property type="component" value="Chromosome"/>
</dbReference>
<organism evidence="2 3">
    <name type="scientific">Candidatus Andeanibacterium colombiense</name>
    <dbReference type="NCBI Taxonomy" id="3121345"/>
    <lineage>
        <taxon>Bacteria</taxon>
        <taxon>Pseudomonadati</taxon>
        <taxon>Pseudomonadota</taxon>
        <taxon>Alphaproteobacteria</taxon>
        <taxon>Sphingomonadales</taxon>
        <taxon>Sphingomonadaceae</taxon>
        <taxon>Candidatus Andeanibacterium</taxon>
    </lineage>
</organism>
<gene>
    <name evidence="2" type="ORF">P0Y56_12535</name>
</gene>
<sequence>MLDFNKLLEMVGLDPTETLIVRHAPVEKSLRQILPPLVIERPDLWLAYQRIQWSSLEKAMTRAKHIASFIGMESSSAIFAGIYRIDGWEVLDAEGYRTFPGNKELEELGMSGRDADMPDCLAFNLELLDHYAEWSGRLSITWPKPYQNWWRWGGRAEFPVIAIETESRFVRSMPHWKDLVLGWRELGSLPQSWKARLGQWRGIYLIYDCARQAGYVGSACGADNILGRWSDYSRSGHGGNRELRASNPADLRFSILELTSPELDVPDLLALEASWKERLHTREFGLNRN</sequence>
<proteinExistence type="predicted"/>
<evidence type="ECO:0000313" key="2">
    <source>
        <dbReference type="EMBL" id="WEK45847.1"/>
    </source>
</evidence>
<dbReference type="KEGG" id="acob:P0Y56_12535"/>
<dbReference type="SUPFAM" id="SSF82771">
    <property type="entry name" value="GIY-YIG endonuclease"/>
    <property type="match status" value="1"/>
</dbReference>
<dbReference type="PROSITE" id="PS50164">
    <property type="entry name" value="GIY_YIG"/>
    <property type="match status" value="1"/>
</dbReference>
<feature type="domain" description="GIY-YIG" evidence="1">
    <location>
        <begin position="199"/>
        <end position="286"/>
    </location>
</feature>
<evidence type="ECO:0000313" key="3">
    <source>
        <dbReference type="Proteomes" id="UP001218362"/>
    </source>
</evidence>
<dbReference type="InterPro" id="IPR035901">
    <property type="entry name" value="GIY-YIG_endonuc_sf"/>
</dbReference>
<dbReference type="EMBL" id="CP119316">
    <property type="protein sequence ID" value="WEK45847.1"/>
    <property type="molecule type" value="Genomic_DNA"/>
</dbReference>
<dbReference type="AlphaFoldDB" id="A0AAJ6BM90"/>
<protein>
    <submittedName>
        <fullName evidence="2">GIY-YIG nuclease family protein</fullName>
    </submittedName>
</protein>
<accession>A0AAJ6BM90</accession>
<dbReference type="CDD" id="cd10446">
    <property type="entry name" value="GIY-YIG_unchar_1"/>
    <property type="match status" value="1"/>
</dbReference>
<dbReference type="InterPro" id="IPR000305">
    <property type="entry name" value="GIY-YIG_endonuc"/>
</dbReference>
<evidence type="ECO:0000259" key="1">
    <source>
        <dbReference type="PROSITE" id="PS50164"/>
    </source>
</evidence>